<dbReference type="InterPro" id="IPR011990">
    <property type="entry name" value="TPR-like_helical_dom_sf"/>
</dbReference>
<accession>A0A1H6Z959</accession>
<dbReference type="PANTHER" id="PTHR35807:SF2">
    <property type="entry name" value="TRANSCRIPTIONAL ACTIVATOR DOMAIN"/>
    <property type="match status" value="1"/>
</dbReference>
<evidence type="ECO:0000313" key="3">
    <source>
        <dbReference type="Proteomes" id="UP000199223"/>
    </source>
</evidence>
<dbReference type="PANTHER" id="PTHR35807">
    <property type="entry name" value="TRANSCRIPTIONAL REGULATOR REDD-RELATED"/>
    <property type="match status" value="1"/>
</dbReference>
<dbReference type="SUPFAM" id="SSF48452">
    <property type="entry name" value="TPR-like"/>
    <property type="match status" value="1"/>
</dbReference>
<dbReference type="OrthoDB" id="1137593at2"/>
<dbReference type="Pfam" id="PF25873">
    <property type="entry name" value="WHD_MalT"/>
    <property type="match status" value="1"/>
</dbReference>
<dbReference type="InterPro" id="IPR051677">
    <property type="entry name" value="AfsR-DnrI-RedD_regulator"/>
</dbReference>
<organism evidence="2 3">
    <name type="scientific">Deinococcus reticulitermitis</name>
    <dbReference type="NCBI Taxonomy" id="856736"/>
    <lineage>
        <taxon>Bacteria</taxon>
        <taxon>Thermotogati</taxon>
        <taxon>Deinococcota</taxon>
        <taxon>Deinococci</taxon>
        <taxon>Deinococcales</taxon>
        <taxon>Deinococcaceae</taxon>
        <taxon>Deinococcus</taxon>
    </lineage>
</organism>
<sequence>MTTSWRDLTSARRARPPAVRGVLERERLVRLFASARLLVLVAPAGFGKTTAVAAPWAAQPGDRAWLTLDADDTDPQVLAASLALAAEALPGGAAVGALLDAGASPRRVAARFSDVLDACSGLLVLDDAQHLAHPLTVDLLRELLDSGRGRVALLSRVPLPPAELAPFEAAGEVLTLSTADLAFTPQEIAQVFARQGAALSPEEQTLAHALTEGWPIAVRFLAQAFAQGRVRLADLGDFTGFGDADAPLGTLFAYLAQEVLGPLAPPLRDLLTRGSVFEDLTPALLGDVLGETRAAELLEALAAGGTFLTRAGAGVYRAHPLLRAHLRAELPEEEAARIAARAAEHFERQGQPRRALSAHLQAGNGARAAALLARRGQGWLESGRVLLVQRSLARLPRAEWTPELHALAGDALRLSSRYDDARREYAQAPALERALGEVRVALDTVQPALGWAPLGEAGRLATGEQLGEVQRLRAENLLNAGQLAAAVELEPALARGARYALRSGDIARALELARHAAQGETGGARAAQNHREGLLLASFLAAMTGDAPAAGAYAEAGQREGERLGSRFVRSLALARLGHARLLAGDEAAARAAYDQARALAQDVTPRLHVEPLMGLTYLAARSGQADESRALRAQALSQTSGDAYMAGLVHLLAALGAVQSGHAQSGNGQSGHGAEAEADFGAAHSLFESCGDRFGLAAASLGRFAADPVGESAAQAAEAARLYPFLLERASLCSPFQDRSRRAALLARLAQARPEVRGALRPLARALGYAEVPPPALTPGFEVRVQVLGRVSVTRSHEARAREWGRAKARDLLLLLAVTPAGLARDAAQELLFPGAEPGVGERNFRVTLHALGQVLEEGAESGVFLGRGDWIELRAGPDLHVDLWEAQDLLARSAGTPGRLEALLTLPAQLADTDLGAAQREAAAYERALPEALAAEARAALGAGQDEAAFQAAQRALDLDPASEDAAAVLMRAYHLRRQAVGVQRVYAALTEALAELGLSPSPEFQILRQVLGGEGGPSPSTRLSSTRL</sequence>
<dbReference type="InterPro" id="IPR059106">
    <property type="entry name" value="WHD_MalT"/>
</dbReference>
<dbReference type="InterPro" id="IPR027417">
    <property type="entry name" value="P-loop_NTPase"/>
</dbReference>
<dbReference type="AlphaFoldDB" id="A0A1H6Z959"/>
<dbReference type="EMBL" id="FNZA01000009">
    <property type="protein sequence ID" value="SEJ47957.1"/>
    <property type="molecule type" value="Genomic_DNA"/>
</dbReference>
<dbReference type="InterPro" id="IPR019734">
    <property type="entry name" value="TPR_rpt"/>
</dbReference>
<gene>
    <name evidence="2" type="ORF">SAMN04488058_10910</name>
</gene>
<dbReference type="STRING" id="856736.SAMN04488058_10910"/>
<dbReference type="RefSeq" id="WP_092264601.1">
    <property type="nucleotide sequence ID" value="NZ_FNZA01000009.1"/>
</dbReference>
<evidence type="ECO:0000259" key="1">
    <source>
        <dbReference type="SMART" id="SM01043"/>
    </source>
</evidence>
<protein>
    <submittedName>
        <fullName evidence="2">ATP-, maltotriose-and DNA-dependent transcriptional regulator MalT</fullName>
    </submittedName>
</protein>
<dbReference type="SMART" id="SM01043">
    <property type="entry name" value="BTAD"/>
    <property type="match status" value="1"/>
</dbReference>
<reference evidence="3" key="1">
    <citation type="submission" date="2016-10" db="EMBL/GenBank/DDBJ databases">
        <authorList>
            <person name="Varghese N."/>
            <person name="Submissions S."/>
        </authorList>
    </citation>
    <scope>NUCLEOTIDE SEQUENCE [LARGE SCALE GENOMIC DNA]</scope>
    <source>
        <strain evidence="3">CGMCC 1.10218</strain>
    </source>
</reference>
<name>A0A1H6Z959_9DEIO</name>
<dbReference type="SUPFAM" id="SSF52540">
    <property type="entry name" value="P-loop containing nucleoside triphosphate hydrolases"/>
    <property type="match status" value="1"/>
</dbReference>
<feature type="domain" description="Bacterial transcriptional activator" evidence="1">
    <location>
        <begin position="883"/>
        <end position="1014"/>
    </location>
</feature>
<dbReference type="InterPro" id="IPR005158">
    <property type="entry name" value="BTAD"/>
</dbReference>
<keyword evidence="3" id="KW-1185">Reference proteome</keyword>
<dbReference type="SMART" id="SM00028">
    <property type="entry name" value="TPR"/>
    <property type="match status" value="3"/>
</dbReference>
<proteinExistence type="predicted"/>
<evidence type="ECO:0000313" key="2">
    <source>
        <dbReference type="EMBL" id="SEJ47957.1"/>
    </source>
</evidence>
<dbReference type="Proteomes" id="UP000199223">
    <property type="component" value="Unassembled WGS sequence"/>
</dbReference>